<dbReference type="PROSITE" id="PS50245">
    <property type="entry name" value="CAP_GLY_2"/>
    <property type="match status" value="1"/>
</dbReference>
<dbReference type="GO" id="GO:0007023">
    <property type="term" value="P:post-chaperonin tubulin folding pathway"/>
    <property type="evidence" value="ECO:0007669"/>
    <property type="project" value="InterPro"/>
</dbReference>
<dbReference type="PANTHER" id="PTHR18916:SF85">
    <property type="entry name" value="TUBULIN-FOLDING COFACTOR B"/>
    <property type="match status" value="1"/>
</dbReference>
<dbReference type="GO" id="GO:0007021">
    <property type="term" value="P:tubulin complex assembly"/>
    <property type="evidence" value="ECO:0007669"/>
    <property type="project" value="InterPro"/>
</dbReference>
<dbReference type="InterPro" id="IPR029071">
    <property type="entry name" value="Ubiquitin-like_domsf"/>
</dbReference>
<dbReference type="SMART" id="SM01052">
    <property type="entry name" value="CAP_GLY"/>
    <property type="match status" value="1"/>
</dbReference>
<dbReference type="GO" id="GO:0005634">
    <property type="term" value="C:nucleus"/>
    <property type="evidence" value="ECO:0007669"/>
    <property type="project" value="TreeGrafter"/>
</dbReference>
<protein>
    <submittedName>
        <fullName evidence="6">13620_t:CDS:1</fullName>
    </submittedName>
</protein>
<dbReference type="Gene3D" id="2.30.30.190">
    <property type="entry name" value="CAP Gly-rich-like domain"/>
    <property type="match status" value="1"/>
</dbReference>
<evidence type="ECO:0000259" key="5">
    <source>
        <dbReference type="PROSITE" id="PS50245"/>
    </source>
</evidence>
<keyword evidence="2" id="KW-0963">Cytoplasm</keyword>
<proteinExistence type="inferred from homology"/>
<keyword evidence="3" id="KW-0143">Chaperone</keyword>
<dbReference type="AlphaFoldDB" id="A0A9N9G645"/>
<dbReference type="GO" id="GO:0035371">
    <property type="term" value="C:microtubule plus-end"/>
    <property type="evidence" value="ECO:0007669"/>
    <property type="project" value="TreeGrafter"/>
</dbReference>
<dbReference type="GO" id="GO:0043014">
    <property type="term" value="F:alpha-tubulin binding"/>
    <property type="evidence" value="ECO:0007669"/>
    <property type="project" value="InterPro"/>
</dbReference>
<keyword evidence="7" id="KW-1185">Reference proteome</keyword>
<comment type="caution">
    <text evidence="6">The sequence shown here is derived from an EMBL/GenBank/DDBJ whole genome shotgun (WGS) entry which is preliminary data.</text>
</comment>
<dbReference type="SUPFAM" id="SSF54236">
    <property type="entry name" value="Ubiquitin-like"/>
    <property type="match status" value="1"/>
</dbReference>
<dbReference type="GO" id="GO:0051010">
    <property type="term" value="F:microtubule plus-end binding"/>
    <property type="evidence" value="ECO:0007669"/>
    <property type="project" value="TreeGrafter"/>
</dbReference>
<evidence type="ECO:0000313" key="7">
    <source>
        <dbReference type="Proteomes" id="UP000789405"/>
    </source>
</evidence>
<dbReference type="Proteomes" id="UP000789405">
    <property type="component" value="Unassembled WGS sequence"/>
</dbReference>
<dbReference type="PANTHER" id="PTHR18916">
    <property type="entry name" value="DYNACTIN 1-RELATED MICROTUBULE-BINDING"/>
    <property type="match status" value="1"/>
</dbReference>
<feature type="domain" description="CAP-Gly" evidence="5">
    <location>
        <begin position="165"/>
        <end position="207"/>
    </location>
</feature>
<dbReference type="Gene3D" id="3.10.20.90">
    <property type="entry name" value="Phosphatidylinositol 3-kinase Catalytic Subunit, Chain A, domain 1"/>
    <property type="match status" value="1"/>
</dbReference>
<evidence type="ECO:0000256" key="3">
    <source>
        <dbReference type="ARBA" id="ARBA00023186"/>
    </source>
</evidence>
<dbReference type="PROSITE" id="PS00845">
    <property type="entry name" value="CAP_GLY_1"/>
    <property type="match status" value="1"/>
</dbReference>
<dbReference type="InterPro" id="IPR000626">
    <property type="entry name" value="Ubiquitin-like_dom"/>
</dbReference>
<dbReference type="GO" id="GO:0031122">
    <property type="term" value="P:cytoplasmic microtubule organization"/>
    <property type="evidence" value="ECO:0007669"/>
    <property type="project" value="TreeGrafter"/>
</dbReference>
<dbReference type="InterPro" id="IPR036859">
    <property type="entry name" value="CAP-Gly_dom_sf"/>
</dbReference>
<dbReference type="Pfam" id="PF01302">
    <property type="entry name" value="CAP_GLY"/>
    <property type="match status" value="1"/>
</dbReference>
<organism evidence="6 7">
    <name type="scientific">Dentiscutata erythropus</name>
    <dbReference type="NCBI Taxonomy" id="1348616"/>
    <lineage>
        <taxon>Eukaryota</taxon>
        <taxon>Fungi</taxon>
        <taxon>Fungi incertae sedis</taxon>
        <taxon>Mucoromycota</taxon>
        <taxon>Glomeromycotina</taxon>
        <taxon>Glomeromycetes</taxon>
        <taxon>Diversisporales</taxon>
        <taxon>Gigasporaceae</taxon>
        <taxon>Dentiscutata</taxon>
    </lineage>
</organism>
<sequence length="224" mass="25280">MSIVTVFVQSDNASSERRFDKGITISQLKTKLEPITGVPAESQLLQLYNGDTLVTSVEGDNYMLGAFPVDNFMTLKVIDTNPSSHRNQYNDLSLVEKYELPEEEYAKRTGKLSYIIIIISLAHSQTSDSDTFEEEAKNIKVGDRCEVDFGDAEGLKRRGTVKYVGETKFKPGYWVGVQYDEPVGKHDGVVQGERYFSCPDKYGAFVRPNKVKVGDYPEEEFEEM</sequence>
<dbReference type="OrthoDB" id="2130750at2759"/>
<dbReference type="GO" id="GO:0005938">
    <property type="term" value="C:cell cortex"/>
    <property type="evidence" value="ECO:0007669"/>
    <property type="project" value="TreeGrafter"/>
</dbReference>
<dbReference type="CDD" id="cd01789">
    <property type="entry name" value="Ubl_TBCB"/>
    <property type="match status" value="1"/>
</dbReference>
<comment type="subcellular location">
    <subcellularLocation>
        <location evidence="1">Cytoplasm</location>
    </subcellularLocation>
</comment>
<dbReference type="GO" id="GO:0005829">
    <property type="term" value="C:cytosol"/>
    <property type="evidence" value="ECO:0007669"/>
    <property type="project" value="UniProtKB-ARBA"/>
</dbReference>
<evidence type="ECO:0000256" key="4">
    <source>
        <dbReference type="ARBA" id="ARBA00025779"/>
    </source>
</evidence>
<comment type="similarity">
    <text evidence="4">Belongs to the TBCB family.</text>
</comment>
<dbReference type="FunFam" id="2.30.30.190:FF:000013">
    <property type="entry name" value="Tubulin-folding cofactor B"/>
    <property type="match status" value="1"/>
</dbReference>
<accession>A0A9N9G645</accession>
<dbReference type="SUPFAM" id="SSF74924">
    <property type="entry name" value="Cap-Gly domain"/>
    <property type="match status" value="1"/>
</dbReference>
<dbReference type="EMBL" id="CAJVPY010003044">
    <property type="protein sequence ID" value="CAG8579786.1"/>
    <property type="molecule type" value="Genomic_DNA"/>
</dbReference>
<dbReference type="Pfam" id="PF14560">
    <property type="entry name" value="Ubiquitin_2"/>
    <property type="match status" value="1"/>
</dbReference>
<evidence type="ECO:0000313" key="6">
    <source>
        <dbReference type="EMBL" id="CAG8579786.1"/>
    </source>
</evidence>
<name>A0A9N9G645_9GLOM</name>
<dbReference type="InterPro" id="IPR045172">
    <property type="entry name" value="TBCB_Ubl"/>
</dbReference>
<dbReference type="InterPro" id="IPR000938">
    <property type="entry name" value="CAP-Gly_domain"/>
</dbReference>
<reference evidence="6" key="1">
    <citation type="submission" date="2021-06" db="EMBL/GenBank/DDBJ databases">
        <authorList>
            <person name="Kallberg Y."/>
            <person name="Tangrot J."/>
            <person name="Rosling A."/>
        </authorList>
    </citation>
    <scope>NUCLEOTIDE SEQUENCE</scope>
    <source>
        <strain evidence="6">MA453B</strain>
    </source>
</reference>
<gene>
    <name evidence="6" type="ORF">DERYTH_LOCUS6629</name>
</gene>
<evidence type="ECO:0000256" key="1">
    <source>
        <dbReference type="ARBA" id="ARBA00004496"/>
    </source>
</evidence>
<evidence type="ECO:0000256" key="2">
    <source>
        <dbReference type="ARBA" id="ARBA00022490"/>
    </source>
</evidence>